<dbReference type="OMA" id="RDMNFAT"/>
<dbReference type="HOGENOM" id="CLU_781162_0_0_1"/>
<evidence type="ECO:0000313" key="1">
    <source>
        <dbReference type="EMBL" id="KDB21423.1"/>
    </source>
</evidence>
<reference evidence="1 2" key="1">
    <citation type="submission" date="2014-02" db="EMBL/GenBank/DDBJ databases">
        <title>The Genome Sequence of Trichophyton interdigitale MR816.</title>
        <authorList>
            <consortium name="The Broad Institute Genomics Platform"/>
            <person name="Cuomo C.A."/>
            <person name="White T.C."/>
            <person name="Graser Y."/>
            <person name="Martinez-Rossi N."/>
            <person name="Heitman J."/>
            <person name="Young S.K."/>
            <person name="Zeng Q."/>
            <person name="Gargeya S."/>
            <person name="Abouelleil A."/>
            <person name="Alvarado L."/>
            <person name="Chapman S.B."/>
            <person name="Gainer-Dewar J."/>
            <person name="Goldberg J."/>
            <person name="Griggs A."/>
            <person name="Gujja S."/>
            <person name="Hansen M."/>
            <person name="Howarth C."/>
            <person name="Imamovic A."/>
            <person name="Larimer J."/>
            <person name="Martinez D."/>
            <person name="Murphy C."/>
            <person name="Pearson M.D."/>
            <person name="Persinoti G."/>
            <person name="Poon T."/>
            <person name="Priest M."/>
            <person name="Roberts A.D."/>
            <person name="Saif S."/>
            <person name="Shea T.D."/>
            <person name="Sykes S.N."/>
            <person name="Wortman J."/>
            <person name="Nusbaum C."/>
            <person name="Birren B."/>
        </authorList>
    </citation>
    <scope>NUCLEOTIDE SEQUENCE [LARGE SCALE GENOMIC DNA]</scope>
    <source>
        <strain evidence="1 2">MR816</strain>
    </source>
</reference>
<gene>
    <name evidence="1" type="ORF">H109_06671</name>
</gene>
<organism evidence="1 2">
    <name type="scientific">Trichophyton interdigitale (strain MR816)</name>
    <dbReference type="NCBI Taxonomy" id="1215338"/>
    <lineage>
        <taxon>Eukaryota</taxon>
        <taxon>Fungi</taxon>
        <taxon>Dikarya</taxon>
        <taxon>Ascomycota</taxon>
        <taxon>Pezizomycotina</taxon>
        <taxon>Eurotiomycetes</taxon>
        <taxon>Eurotiomycetidae</taxon>
        <taxon>Onygenales</taxon>
        <taxon>Arthrodermataceae</taxon>
        <taxon>Trichophyton</taxon>
    </lineage>
</organism>
<dbReference type="AlphaFoldDB" id="A0A059J156"/>
<protein>
    <submittedName>
        <fullName evidence="1">Uncharacterized protein</fullName>
    </submittedName>
</protein>
<proteinExistence type="predicted"/>
<keyword evidence="2" id="KW-1185">Reference proteome</keyword>
<dbReference type="STRING" id="1215338.A0A059J156"/>
<dbReference type="OrthoDB" id="4760831at2759"/>
<dbReference type="EMBL" id="AOKY01000497">
    <property type="protein sequence ID" value="KDB21423.1"/>
    <property type="molecule type" value="Genomic_DNA"/>
</dbReference>
<dbReference type="Proteomes" id="UP000024533">
    <property type="component" value="Unassembled WGS sequence"/>
</dbReference>
<name>A0A059J156_TRIIM</name>
<comment type="caution">
    <text evidence="1">The sequence shown here is derived from an EMBL/GenBank/DDBJ whole genome shotgun (WGS) entry which is preliminary data.</text>
</comment>
<accession>A0A059J156</accession>
<sequence length="355" mass="39903">MELKQQTTCVEVETKLRQCVELPRCIYSHKSAITIIWENDDTNAGVDVFHFREFARTLGVEDVHECEISGANTVPSICVEGAIASCIKSSFAAQKIGKHLIIIHYAGNGLYDPRRGQYFYAAEGSLHRFYLESLLHPVSTCIDGPAFDVVLIIDAYCSLSITPTVQSKFGQTIELLAPFGYSNDKYDTIVVEPRRSANITNTFTSKISQVLTQWKFLGFRDMNFATLLGVVQEPENVYKPIHKFLAGSLPIKICIPRYLNGVPIYPQEYRQEPIPGQIDGLITCRIVPDPALGDIKKLAQWIESFAERTRVYVHYVSEFGNDGTPILALRAPFHVCCVLESLPGVVLKDRRYTLF</sequence>
<evidence type="ECO:0000313" key="2">
    <source>
        <dbReference type="Proteomes" id="UP000024533"/>
    </source>
</evidence>